<dbReference type="PROSITE" id="PS51175">
    <property type="entry name" value="CBM6"/>
    <property type="match status" value="2"/>
</dbReference>
<dbReference type="InterPro" id="IPR014718">
    <property type="entry name" value="GH-type_carb-bd"/>
</dbReference>
<dbReference type="CDD" id="cd04084">
    <property type="entry name" value="CBM6_xylanase-like"/>
    <property type="match status" value="2"/>
</dbReference>
<dbReference type="SMART" id="SM00606">
    <property type="entry name" value="CBD_IV"/>
    <property type="match status" value="2"/>
</dbReference>
<keyword evidence="5" id="KW-1133">Transmembrane helix</keyword>
<dbReference type="InterPro" id="IPR006584">
    <property type="entry name" value="Cellulose-bd_IV"/>
</dbReference>
<gene>
    <name evidence="8" type="ORF">EHS19_08950</name>
</gene>
<accession>A0A5N5RE64</accession>
<dbReference type="InterPro" id="IPR012939">
    <property type="entry name" value="Glyco_hydro_92"/>
</dbReference>
<feature type="region of interest" description="Disordered" evidence="4">
    <location>
        <begin position="942"/>
        <end position="964"/>
    </location>
</feature>
<evidence type="ECO:0000256" key="4">
    <source>
        <dbReference type="SAM" id="MobiDB-lite"/>
    </source>
</evidence>
<dbReference type="RefSeq" id="WP_151917408.1">
    <property type="nucleotide sequence ID" value="NZ_RQSP01000040.1"/>
</dbReference>
<feature type="region of interest" description="Disordered" evidence="4">
    <location>
        <begin position="1060"/>
        <end position="1092"/>
    </location>
</feature>
<feature type="compositionally biased region" description="Low complexity" evidence="4">
    <location>
        <begin position="1060"/>
        <end position="1076"/>
    </location>
</feature>
<sequence>MRSKDEDGTINARIAALVRTSDSEFTFPQNADRRIVIDLKNNFTQRVASSISVTDLPNGGGRKAISGKVVGAFGSQYTLYFYATTDQPVTSVKTWGDDGALGDATSRSGVDTGAVLDFGVAGSSDAADDPARTVGLKITLSPISVEQARIDQTNEIGDKSFDKVRAASHDLWKSQLSRVKVTASKTNDPDGTLLRQFYTHLYRINAVPMNATSTSGTYRGIDGVVHKADGYTHYDSWSSWDDFRKFSILAMIYPDQYRDIIQSLINFAADAQAASDAAGSAKNPGDLMQSVPTVRFERTPVIIADALSKGYTGFANLDAAWPALQRITGEWSADDLNRGYLADHPGDSVMRGYDDWAMSIIADRLGRKSDAEQYRKLASLPLKNQLKPGAWTAADGTKVNVLSSRGADGNFGNDNLEQFQAANLYQGTLWQYHWYDAYDMDGLIEAMGGRAAATAAIDHMFGETPDSDATPDNGNGMLHSNANEVDLQTPYLFNYVGQADRTQRWVRNIFTKESWNRYIATGGVDGNEYATNNGEFTPPIKTSVYRLSPTGFLPTMDNDAGTMSATFVSAAIGLFPVTAGSAQYQIGTPFFDQVSITQPSGRTFTVNAKGASGDNFYIGSAQLDGTAWNNTWLDYSAIESGSTLSFGMQGKASDWGSNGKPAYSLSTAGSGSGAGSGVPQGAHLVSVDHVTIGAAADGSVDGSFTITLPAGATGSGAGSGVVFVADASTRRDPIKVGAVAVNGLPAGLTATAQITGDRTLKITLKGTIGTSARVYVTIDDKALAGGLKASTLVGPGVSLKNPVLVSAAAQARESLRALTEDARIIVNKSYSTSSFSAFDKARKAAAELLDKTAGTADTADSAGAAGTAGGSAAPVDADEYARAEETLRNAIDDLAIRGAADRTLQAEQSEAWSGGELKNESFQSSGDLGGVRDGAWVRYNDLSGTTSDGSESGSESGSGAESDAGKPIKSFIVRYSNKYGSADAKSTLDVHAGDQNGPIIAHVEMNGTNGFANYTTTAVDLDDTGRAALTKAGAATIVFHMPAGRDWVGNFDWFRFSTEPASAAQPSQPTALPQLSNANDSDHGGSKYGKELNLSDETQIQNIVDGTWMKWSAQDFGSAGAATVTVEYDKPRNRAASDSYIELRLDRNTADAPKVKIPLDYTGDGWGTWKKTTVDVDPAVFKGVHGVYAAFVGVNDDQNGHPYVANVRGFTFGAATGSDKPTTVDRTALESQIEQASRFVDAKSAYSWIDYAVFARALDAAKDVVGAGADGSDSSAAITQSDVDEALRVLRLAERQLTYLNRLRLNDLIGGRAAAIEKAGQGKYTDASWAAFTEALKSAREAAATPDVNDDAASDKALGKALDGLVTAIDELQVKGAPGVPTDVKVAVSGKAGAGAGSAAGSDAVAKAEVTWKAPASDGGSPVTGYDVRLDGGQPVRVSTDADAGAEALRYVFTGLNAGKHSVQVRAVNEIGASAWSQSTAFTVAGEPQQPGGNGDHGNNGSNNGGNNGSNGSNNGGGDNGGINAGDGGQPGQNGSAKPDVINKRHHLTVASTGASVAAIAVAMMALLTAAGLAASKARRSSR</sequence>
<protein>
    <submittedName>
        <fullName evidence="8">Carbohydrate-binding protein</fullName>
    </submittedName>
</protein>
<keyword evidence="2" id="KW-0326">Glycosidase</keyword>
<dbReference type="InterPro" id="IPR008979">
    <property type="entry name" value="Galactose-bd-like_sf"/>
</dbReference>
<dbReference type="SUPFAM" id="SSF49265">
    <property type="entry name" value="Fibronectin type III"/>
    <property type="match status" value="1"/>
</dbReference>
<keyword evidence="9" id="KW-1185">Reference proteome</keyword>
<evidence type="ECO:0000259" key="6">
    <source>
        <dbReference type="PROSITE" id="PS50853"/>
    </source>
</evidence>
<feature type="region of interest" description="Disordered" evidence="4">
    <location>
        <begin position="907"/>
        <end position="929"/>
    </location>
</feature>
<dbReference type="PANTHER" id="PTHR12143">
    <property type="entry name" value="PEPTIDE N-GLYCANASE PNGASE -RELATED"/>
    <property type="match status" value="1"/>
</dbReference>
<dbReference type="SUPFAM" id="SSF49785">
    <property type="entry name" value="Galactose-binding domain-like"/>
    <property type="match status" value="2"/>
</dbReference>
<dbReference type="Gene3D" id="2.70.98.10">
    <property type="match status" value="1"/>
</dbReference>
<dbReference type="InterPro" id="IPR036116">
    <property type="entry name" value="FN3_sf"/>
</dbReference>
<feature type="transmembrane region" description="Helical" evidence="5">
    <location>
        <begin position="1554"/>
        <end position="1575"/>
    </location>
</feature>
<dbReference type="GO" id="GO:0016798">
    <property type="term" value="F:hydrolase activity, acting on glycosyl bonds"/>
    <property type="evidence" value="ECO:0007669"/>
    <property type="project" value="UniProtKB-KW"/>
</dbReference>
<dbReference type="Gene3D" id="1.20.1610.10">
    <property type="entry name" value="alpha-1,2-mannosidases domains"/>
    <property type="match status" value="1"/>
</dbReference>
<dbReference type="GO" id="GO:0000272">
    <property type="term" value="P:polysaccharide catabolic process"/>
    <property type="evidence" value="ECO:0007669"/>
    <property type="project" value="UniProtKB-KW"/>
</dbReference>
<keyword evidence="2" id="KW-0378">Hydrolase</keyword>
<dbReference type="PANTHER" id="PTHR12143:SF39">
    <property type="entry name" value="SECRETED PROTEIN"/>
    <property type="match status" value="1"/>
</dbReference>
<evidence type="ECO:0000313" key="8">
    <source>
        <dbReference type="EMBL" id="KAB5605557.1"/>
    </source>
</evidence>
<feature type="compositionally biased region" description="Basic and acidic residues" evidence="4">
    <location>
        <begin position="1080"/>
        <end position="1090"/>
    </location>
</feature>
<dbReference type="InterPro" id="IPR003961">
    <property type="entry name" value="FN3_dom"/>
</dbReference>
<evidence type="ECO:0000256" key="2">
    <source>
        <dbReference type="ARBA" id="ARBA00023295"/>
    </source>
</evidence>
<dbReference type="GO" id="GO:0030246">
    <property type="term" value="F:carbohydrate binding"/>
    <property type="evidence" value="ECO:0007669"/>
    <property type="project" value="InterPro"/>
</dbReference>
<keyword evidence="3" id="KW-0624">Polysaccharide degradation</keyword>
<feature type="region of interest" description="Disordered" evidence="4">
    <location>
        <begin position="1484"/>
        <end position="1540"/>
    </location>
</feature>
<feature type="domain" description="CBM6" evidence="7">
    <location>
        <begin position="1056"/>
        <end position="1213"/>
    </location>
</feature>
<dbReference type="Pfam" id="PF07971">
    <property type="entry name" value="Glyco_hydro_92"/>
    <property type="match status" value="2"/>
</dbReference>
<dbReference type="InterPro" id="IPR008928">
    <property type="entry name" value="6-hairpin_glycosidase_sf"/>
</dbReference>
<organism evidence="8 9">
    <name type="scientific">Bifidobacterium jacchi</name>
    <dbReference type="NCBI Taxonomy" id="2490545"/>
    <lineage>
        <taxon>Bacteria</taxon>
        <taxon>Bacillati</taxon>
        <taxon>Actinomycetota</taxon>
        <taxon>Actinomycetes</taxon>
        <taxon>Bifidobacteriales</taxon>
        <taxon>Bifidobacteriaceae</taxon>
        <taxon>Bifidobacterium</taxon>
    </lineage>
</organism>
<evidence type="ECO:0000256" key="1">
    <source>
        <dbReference type="ARBA" id="ARBA00022729"/>
    </source>
</evidence>
<dbReference type="InterPro" id="IPR041371">
    <property type="entry name" value="GH92_N"/>
</dbReference>
<dbReference type="InterPro" id="IPR005084">
    <property type="entry name" value="CBM6"/>
</dbReference>
<dbReference type="GO" id="GO:0000224">
    <property type="term" value="F:peptide-N4-(N-acetyl-beta-glucosaminyl)asparagine amidase activity"/>
    <property type="evidence" value="ECO:0007669"/>
    <property type="project" value="TreeGrafter"/>
</dbReference>
<keyword evidence="5" id="KW-0472">Membrane</keyword>
<dbReference type="Pfam" id="PF03422">
    <property type="entry name" value="CBM_6"/>
    <property type="match status" value="2"/>
</dbReference>
<dbReference type="InterPro" id="IPR050883">
    <property type="entry name" value="PNGase"/>
</dbReference>
<evidence type="ECO:0000313" key="9">
    <source>
        <dbReference type="Proteomes" id="UP000326336"/>
    </source>
</evidence>
<proteinExistence type="predicted"/>
<dbReference type="OrthoDB" id="9804511at2"/>
<evidence type="ECO:0000256" key="5">
    <source>
        <dbReference type="SAM" id="Phobius"/>
    </source>
</evidence>
<comment type="caution">
    <text evidence="8">The sequence shown here is derived from an EMBL/GenBank/DDBJ whole genome shotgun (WGS) entry which is preliminary data.</text>
</comment>
<keyword evidence="5" id="KW-0812">Transmembrane</keyword>
<keyword evidence="1" id="KW-0732">Signal</keyword>
<dbReference type="CDD" id="cd00063">
    <property type="entry name" value="FN3"/>
    <property type="match status" value="1"/>
</dbReference>
<dbReference type="GO" id="GO:0005829">
    <property type="term" value="C:cytosol"/>
    <property type="evidence" value="ECO:0007669"/>
    <property type="project" value="TreeGrafter"/>
</dbReference>
<feature type="compositionally biased region" description="Low complexity" evidence="4">
    <location>
        <begin position="943"/>
        <end position="962"/>
    </location>
</feature>
<dbReference type="Gene3D" id="1.20.1270.90">
    <property type="entry name" value="AF1782-like"/>
    <property type="match status" value="1"/>
</dbReference>
<keyword evidence="3" id="KW-0119">Carbohydrate metabolism</keyword>
<dbReference type="Gene3D" id="3.30.2080.10">
    <property type="entry name" value="GH92 mannosidase domain"/>
    <property type="match status" value="1"/>
</dbReference>
<feature type="compositionally biased region" description="Gly residues" evidence="4">
    <location>
        <begin position="1492"/>
        <end position="1532"/>
    </location>
</feature>
<dbReference type="Pfam" id="PF17678">
    <property type="entry name" value="Glyco_hydro_92N"/>
    <property type="match status" value="1"/>
</dbReference>
<dbReference type="EMBL" id="RQSP01000040">
    <property type="protein sequence ID" value="KAB5605557.1"/>
    <property type="molecule type" value="Genomic_DNA"/>
</dbReference>
<dbReference type="Gene3D" id="1.20.1050.60">
    <property type="entry name" value="alpha-1,2-mannosidase"/>
    <property type="match status" value="1"/>
</dbReference>
<dbReference type="Gene3D" id="2.60.40.10">
    <property type="entry name" value="Immunoglobulins"/>
    <property type="match status" value="1"/>
</dbReference>
<dbReference type="SUPFAM" id="SSF48208">
    <property type="entry name" value="Six-hairpin glycosidases"/>
    <property type="match status" value="1"/>
</dbReference>
<dbReference type="Gene3D" id="2.60.120.260">
    <property type="entry name" value="Galactose-binding domain-like"/>
    <property type="match status" value="2"/>
</dbReference>
<dbReference type="InterPro" id="IPR013783">
    <property type="entry name" value="Ig-like_fold"/>
</dbReference>
<evidence type="ECO:0000256" key="3">
    <source>
        <dbReference type="ARBA" id="ARBA00023326"/>
    </source>
</evidence>
<reference evidence="8 9" key="1">
    <citation type="journal article" date="2019" name="Int. J. Syst. Evol. Microbiol.">
        <title>Bifidobacterium jacchi sp. nov., isolated from the faeces of a baby common marmoset (Callithrix jacchus).</title>
        <authorList>
            <person name="Modesto M."/>
            <person name="Watanabe K."/>
            <person name="Arita M."/>
            <person name="Satti M."/>
            <person name="Oki K."/>
            <person name="Sciavilla P."/>
            <person name="Patavino C."/>
            <person name="Camma C."/>
            <person name="Michelini S."/>
            <person name="Sgorbati B."/>
            <person name="Mattarelli P."/>
        </authorList>
    </citation>
    <scope>NUCLEOTIDE SEQUENCE [LARGE SCALE GENOMIC DNA]</scope>
    <source>
        <strain evidence="8 9">MRM 9.3</strain>
    </source>
</reference>
<dbReference type="Proteomes" id="UP000326336">
    <property type="component" value="Unassembled WGS sequence"/>
</dbReference>
<dbReference type="Pfam" id="PF00041">
    <property type="entry name" value="fn3"/>
    <property type="match status" value="1"/>
</dbReference>
<dbReference type="GO" id="GO:0006516">
    <property type="term" value="P:glycoprotein catabolic process"/>
    <property type="evidence" value="ECO:0007669"/>
    <property type="project" value="TreeGrafter"/>
</dbReference>
<feature type="domain" description="Fibronectin type-III" evidence="6">
    <location>
        <begin position="1380"/>
        <end position="1488"/>
    </location>
</feature>
<name>A0A5N5RE64_9BIFI</name>
<feature type="domain" description="CBM6" evidence="7">
    <location>
        <begin position="902"/>
        <end position="1057"/>
    </location>
</feature>
<evidence type="ECO:0000259" key="7">
    <source>
        <dbReference type="PROSITE" id="PS51175"/>
    </source>
</evidence>
<dbReference type="PROSITE" id="PS50853">
    <property type="entry name" value="FN3"/>
    <property type="match status" value="1"/>
</dbReference>